<dbReference type="PROSITE" id="PS51257">
    <property type="entry name" value="PROKAR_LIPOPROTEIN"/>
    <property type="match status" value="1"/>
</dbReference>
<reference evidence="1" key="1">
    <citation type="submission" date="2023-09" db="EMBL/GenBank/DDBJ databases">
        <title>Paucibacter sp. APW11 Genome sequencing and assembly.</title>
        <authorList>
            <person name="Kim I."/>
        </authorList>
    </citation>
    <scope>NUCLEOTIDE SEQUENCE</scope>
    <source>
        <strain evidence="1">APW11</strain>
    </source>
</reference>
<dbReference type="EMBL" id="JAVXZY010000004">
    <property type="protein sequence ID" value="MDT8999997.1"/>
    <property type="molecule type" value="Genomic_DNA"/>
</dbReference>
<dbReference type="Gene3D" id="2.60.40.3440">
    <property type="match status" value="1"/>
</dbReference>
<comment type="caution">
    <text evidence="1">The sequence shown here is derived from an EMBL/GenBank/DDBJ whole genome shotgun (WGS) entry which is preliminary data.</text>
</comment>
<protein>
    <submittedName>
        <fullName evidence="1">Ig-like domain-containing protein</fullName>
    </submittedName>
</protein>
<name>A0ABU3PCF4_9BURK</name>
<organism evidence="1 2">
    <name type="scientific">Roseateles aquae</name>
    <dbReference type="NCBI Taxonomy" id="3077235"/>
    <lineage>
        <taxon>Bacteria</taxon>
        <taxon>Pseudomonadati</taxon>
        <taxon>Pseudomonadota</taxon>
        <taxon>Betaproteobacteria</taxon>
        <taxon>Burkholderiales</taxon>
        <taxon>Sphaerotilaceae</taxon>
        <taxon>Roseateles</taxon>
    </lineage>
</organism>
<dbReference type="RefSeq" id="WP_315650544.1">
    <property type="nucleotide sequence ID" value="NZ_JAVXZY010000004.1"/>
</dbReference>
<accession>A0ABU3PCF4</accession>
<proteinExistence type="predicted"/>
<evidence type="ECO:0000313" key="1">
    <source>
        <dbReference type="EMBL" id="MDT8999997.1"/>
    </source>
</evidence>
<evidence type="ECO:0000313" key="2">
    <source>
        <dbReference type="Proteomes" id="UP001246372"/>
    </source>
</evidence>
<keyword evidence="2" id="KW-1185">Reference proteome</keyword>
<dbReference type="Proteomes" id="UP001246372">
    <property type="component" value="Unassembled WGS sequence"/>
</dbReference>
<gene>
    <name evidence="1" type="ORF">RQP53_12045</name>
</gene>
<sequence>MNCIHRGFRALQGHGLSLLIGISALTLTGCNGESAAPELPPQAQADSFTVDDDAPTRLDVLANDQAGSDGVLSLMSVGTPAHGKVSIEAGQLRYVPDAGFAGSDSFSYRVSDGSGRNSAAEVKLTLRQSLTLQGLATEAQALADIGIEAAQDGLALQATRSDSAGRFTIKLFLTSTEPSPTPLRLRTVEDKAHPMSHHEALLGSWAALQALAGQSRKLDASQLSALTLSPLTSAEAAVYLRYQQRLDGASDFADDRALRAALQAYSPQTVAEGAALAQLMLGGQLSGGKGVNTVWQLLSDDSIYRQARAAAQAQQGAGFDELVASLQAGIGAGFGFSTQNLPARLVIGDLAAYQQAPLFQPIKDSLELRLNSDGSGSLLPRQSFPVSHAALQWQLSAKGELLLRGSGTETAAGTGIYGDPYHVHLLKLRRIGRTAYGDQLIASSCGNLSSCSLDDAELSLIEDLRLSLPMTLLQPFAAEELPGSWLLPTAEENVVDAHFGAGRLLSSPLALQADGSIAGSPMRWRLDAGDLVLENGTTAQTWRLQRYLKTDAQQHQLLVRYQGPQGQGISLGDAYKQDASLSLKAEDLIAEWRIPRLVRSMVLREDGSANLYTHHDAFDGSWQLQDGVVSIKLQNETQQFTLRWYVVAQPKGALLLVEAGQTPDGSKSFVPIAYRYEYATVTPALGAAYRPAAARRSPSKG</sequence>
<dbReference type="Pfam" id="PF17963">
    <property type="entry name" value="Big_9"/>
    <property type="match status" value="1"/>
</dbReference>